<keyword evidence="8 13" id="KW-0401">Integrin</keyword>
<proteinExistence type="inferred from homology"/>
<dbReference type="GO" id="GO:0008305">
    <property type="term" value="C:integrin complex"/>
    <property type="evidence" value="ECO:0007669"/>
    <property type="project" value="InterPro"/>
</dbReference>
<evidence type="ECO:0000256" key="9">
    <source>
        <dbReference type="ARBA" id="ARBA00023136"/>
    </source>
</evidence>
<accession>A0A210R259</accession>
<feature type="transmembrane region" description="Helical" evidence="13">
    <location>
        <begin position="1027"/>
        <end position="1050"/>
    </location>
</feature>
<keyword evidence="10 13" id="KW-0675">Receptor</keyword>
<dbReference type="Proteomes" id="UP000242188">
    <property type="component" value="Unassembled WGS sequence"/>
</dbReference>
<dbReference type="PANTHER" id="PTHR23220">
    <property type="entry name" value="INTEGRIN ALPHA"/>
    <property type="match status" value="1"/>
</dbReference>
<gene>
    <name evidence="17" type="ORF">KP79_PYT18966</name>
</gene>
<comment type="similarity">
    <text evidence="2 13">Belongs to the integrin alpha chain family.</text>
</comment>
<keyword evidence="4" id="KW-0732">Signal</keyword>
<dbReference type="Pfam" id="PF20806">
    <property type="entry name" value="Integrin_A_Ig_3"/>
    <property type="match status" value="1"/>
</dbReference>
<evidence type="ECO:0000256" key="13">
    <source>
        <dbReference type="RuleBase" id="RU003762"/>
    </source>
</evidence>
<dbReference type="OrthoDB" id="5317514at2759"/>
<feature type="repeat" description="FG-GAP" evidence="12">
    <location>
        <begin position="117"/>
        <end position="177"/>
    </location>
</feature>
<evidence type="ECO:0000256" key="10">
    <source>
        <dbReference type="ARBA" id="ARBA00023170"/>
    </source>
</evidence>
<evidence type="ECO:0000259" key="14">
    <source>
        <dbReference type="Pfam" id="PF08441"/>
    </source>
</evidence>
<evidence type="ECO:0000256" key="4">
    <source>
        <dbReference type="ARBA" id="ARBA00022729"/>
    </source>
</evidence>
<feature type="repeat" description="FG-GAP" evidence="12">
    <location>
        <begin position="434"/>
        <end position="496"/>
    </location>
</feature>
<feature type="repeat" description="FG-GAP" evidence="12">
    <location>
        <begin position="40"/>
        <end position="102"/>
    </location>
</feature>
<keyword evidence="9 13" id="KW-0472">Membrane</keyword>
<keyword evidence="5" id="KW-0677">Repeat</keyword>
<feature type="repeat" description="FG-GAP" evidence="12">
    <location>
        <begin position="183"/>
        <end position="236"/>
    </location>
</feature>
<evidence type="ECO:0000256" key="2">
    <source>
        <dbReference type="ARBA" id="ARBA00008054"/>
    </source>
</evidence>
<feature type="repeat" description="FG-GAP" evidence="12">
    <location>
        <begin position="371"/>
        <end position="430"/>
    </location>
</feature>
<dbReference type="GO" id="GO:0005178">
    <property type="term" value="F:integrin binding"/>
    <property type="evidence" value="ECO:0007669"/>
    <property type="project" value="TreeGrafter"/>
</dbReference>
<evidence type="ECO:0000259" key="15">
    <source>
        <dbReference type="Pfam" id="PF20805"/>
    </source>
</evidence>
<organism evidence="17 18">
    <name type="scientific">Mizuhopecten yessoensis</name>
    <name type="common">Japanese scallop</name>
    <name type="synonym">Patinopecten yessoensis</name>
    <dbReference type="NCBI Taxonomy" id="6573"/>
    <lineage>
        <taxon>Eukaryota</taxon>
        <taxon>Metazoa</taxon>
        <taxon>Spiralia</taxon>
        <taxon>Lophotrochozoa</taxon>
        <taxon>Mollusca</taxon>
        <taxon>Bivalvia</taxon>
        <taxon>Autobranchia</taxon>
        <taxon>Pteriomorphia</taxon>
        <taxon>Pectinida</taxon>
        <taxon>Pectinoidea</taxon>
        <taxon>Pectinidae</taxon>
        <taxon>Mizuhopecten</taxon>
    </lineage>
</organism>
<evidence type="ECO:0000313" key="17">
    <source>
        <dbReference type="EMBL" id="OWF55024.1"/>
    </source>
</evidence>
<dbReference type="InterPro" id="IPR013517">
    <property type="entry name" value="FG-GAP"/>
</dbReference>
<feature type="domain" description="Integrin alpha first immunoglubulin-like" evidence="14">
    <location>
        <begin position="481"/>
        <end position="639"/>
    </location>
</feature>
<dbReference type="Pfam" id="PF08441">
    <property type="entry name" value="Integrin_A_Ig_1"/>
    <property type="match status" value="1"/>
</dbReference>
<evidence type="ECO:0000256" key="11">
    <source>
        <dbReference type="ARBA" id="ARBA00023180"/>
    </source>
</evidence>
<keyword evidence="18" id="KW-1185">Reference proteome</keyword>
<dbReference type="Pfam" id="PF20805">
    <property type="entry name" value="Integrin_A_Ig_2"/>
    <property type="match status" value="1"/>
</dbReference>
<comment type="subcellular location">
    <subcellularLocation>
        <location evidence="1 13">Membrane</location>
        <topology evidence="1 13">Single-pass type I membrane protein</topology>
    </subcellularLocation>
</comment>
<keyword evidence="3 13" id="KW-0812">Transmembrane</keyword>
<dbReference type="GO" id="GO:0033627">
    <property type="term" value="P:cell adhesion mediated by integrin"/>
    <property type="evidence" value="ECO:0007669"/>
    <property type="project" value="TreeGrafter"/>
</dbReference>
<evidence type="ECO:0000259" key="16">
    <source>
        <dbReference type="Pfam" id="PF20806"/>
    </source>
</evidence>
<evidence type="ECO:0000313" key="18">
    <source>
        <dbReference type="Proteomes" id="UP000242188"/>
    </source>
</evidence>
<evidence type="ECO:0000256" key="1">
    <source>
        <dbReference type="ARBA" id="ARBA00004479"/>
    </source>
</evidence>
<evidence type="ECO:0000256" key="5">
    <source>
        <dbReference type="ARBA" id="ARBA00022737"/>
    </source>
</evidence>
<feature type="domain" description="Integrin alpha second immunoglobulin-like" evidence="15">
    <location>
        <begin position="640"/>
        <end position="782"/>
    </location>
</feature>
<dbReference type="SUPFAM" id="SSF69318">
    <property type="entry name" value="Integrin alpha N-terminal domain"/>
    <property type="match status" value="1"/>
</dbReference>
<dbReference type="Gene3D" id="2.60.40.1530">
    <property type="entry name" value="ntegrin, alpha v. Chain A, domain 4"/>
    <property type="match status" value="1"/>
</dbReference>
<dbReference type="EMBL" id="NEDP02000779">
    <property type="protein sequence ID" value="OWF55024.1"/>
    <property type="molecule type" value="Genomic_DNA"/>
</dbReference>
<dbReference type="PRINTS" id="PR01185">
    <property type="entry name" value="INTEGRINA"/>
</dbReference>
<evidence type="ECO:0000256" key="8">
    <source>
        <dbReference type="ARBA" id="ARBA00023037"/>
    </source>
</evidence>
<evidence type="ECO:0000256" key="3">
    <source>
        <dbReference type="ARBA" id="ARBA00022692"/>
    </source>
</evidence>
<dbReference type="InterPro" id="IPR000413">
    <property type="entry name" value="Integrin_alpha"/>
</dbReference>
<dbReference type="GO" id="GO:0098609">
    <property type="term" value="P:cell-cell adhesion"/>
    <property type="evidence" value="ECO:0007669"/>
    <property type="project" value="TreeGrafter"/>
</dbReference>
<keyword evidence="7 13" id="KW-1133">Transmembrane helix</keyword>
<protein>
    <submittedName>
        <fullName evidence="17">Integrin alpha-8</fullName>
    </submittedName>
</protein>
<feature type="repeat" description="FG-GAP" evidence="12">
    <location>
        <begin position="289"/>
        <end position="353"/>
    </location>
</feature>
<dbReference type="PANTHER" id="PTHR23220:SF133">
    <property type="entry name" value="INTEGRIN ALPHA-PS2"/>
    <property type="match status" value="1"/>
</dbReference>
<comment type="caution">
    <text evidence="17">The sequence shown here is derived from an EMBL/GenBank/DDBJ whole genome shotgun (WGS) entry which is preliminary data.</text>
</comment>
<dbReference type="GO" id="GO:0009897">
    <property type="term" value="C:external side of plasma membrane"/>
    <property type="evidence" value="ECO:0007669"/>
    <property type="project" value="TreeGrafter"/>
</dbReference>
<dbReference type="InterPro" id="IPR048285">
    <property type="entry name" value="Integrin_alpha_Ig-like_2"/>
</dbReference>
<dbReference type="Gene3D" id="1.20.5.930">
    <property type="entry name" value="Bicelle-embedded integrin alpha(iib) transmembrane segment"/>
    <property type="match status" value="1"/>
</dbReference>
<dbReference type="InterPro" id="IPR032695">
    <property type="entry name" value="Integrin_dom_sf"/>
</dbReference>
<dbReference type="Pfam" id="PF01839">
    <property type="entry name" value="FG-GAP"/>
    <property type="match status" value="3"/>
</dbReference>
<dbReference type="Gene3D" id="2.60.40.1460">
    <property type="entry name" value="Integrin domains. Chain A, domain 2"/>
    <property type="match status" value="1"/>
</dbReference>
<dbReference type="GO" id="GO:0007229">
    <property type="term" value="P:integrin-mediated signaling pathway"/>
    <property type="evidence" value="ECO:0007669"/>
    <property type="project" value="UniProtKB-KW"/>
</dbReference>
<name>A0A210R259_MIZYE</name>
<dbReference type="GO" id="GO:0007160">
    <property type="term" value="P:cell-matrix adhesion"/>
    <property type="evidence" value="ECO:0007669"/>
    <property type="project" value="TreeGrafter"/>
</dbReference>
<dbReference type="PROSITE" id="PS51470">
    <property type="entry name" value="FG_GAP"/>
    <property type="match status" value="6"/>
</dbReference>
<sequence length="1087" mass="121731">MCVLCRADMLPRLRCTKIVLSCVFLCAILLIGSTRGFNLEVEFPDVRTGTPGSMFGYSVAQHIDQGQGWLLVGAPTAATQQAGIIRGGAVYRCRANHTADSCSMIPFDERGNSNQFNGTLYLAIEDKSHQWFGATVASSGDDGHILACAPRYVYKSPKADKRAPVGTCYLNRYNSFQEFNPCKSSSLGYDKGGYCEAGFSAVFSNNGERLLLGAPGAFYWQGQVHNFYLDRGNSRKETVEESQASDDSYRGYSSAVGRFDADEEDDYVVGVPRAEFLLGKVELWTQNMSSILNISGEQVGAYFGYAVAVEDLDGNKLDDIVVGAPFYSDYSSTKSYDTGRVYIYYQNKKGEFSTSDMVETKVRQFRPNKRTRYDILDGHSPKSRFGSALIGMSDLNIDGFKDLAIGAPYGGRENRGAVYIYLGSERGIVTKVSQVIEGADLKPNIGTFGWSLSGGKDLDSNRYPDLLVGAYSSNNAVYLKARPIVYVAASLKIDPKKISLDRKVCNYKGVTGTHKVTCVTLFTCIKYDGIGVPRQLVFDLSWKFDVDKKTLDAKRLYQLNTNQVVEYVNNKRLTKDKAWCQNSFVYISNDIRDKLTPINVQFEFKLKKRSLARRRRSLQPILDQYTPTLVNTTGHIQKECGEDETCIPDVWGTAYTFTDSIKLGSTSNIDIVVHLENRGEGAFETMLYIELPRGVQYNGIQDRKFTIPFSCDKYTTNDTNLVTCDMGNPLPTKAKANFTLRVTPGDIDGNLDRLMFKFVINSSNEELNSTYSDNAFSVTIPVIQAADIIIIGRLGANQTEQIVYNDTGVALFKHSVYGPAVVHEYDVRNLGPSDIKESVIDIYWPSFDDVGRNLLYLTHTPEVLGQQNSLCETIVITPFNSSMIVWYSEFNKQGQKMDVIMAQHQAEARRKRRSLDAQTGSRISRDSTNKIVCNKNWCTIIRCKLGYMRPQDSTVVRIRSRIWTDTLVKSGLTSEPYLITSQAVAEVRQMPYNIKVDNSTYTIATYEIGSYVNAKKLAPQPKSVEPWIIAVAVSAGLLLLLLLIVLLWWCGFFRRKRREQEEAYASKPLMTNGANNTKYDINSKRYE</sequence>
<dbReference type="SMART" id="SM00191">
    <property type="entry name" value="Int_alpha"/>
    <property type="match status" value="6"/>
</dbReference>
<dbReference type="SUPFAM" id="SSF69179">
    <property type="entry name" value="Integrin domains"/>
    <property type="match status" value="3"/>
</dbReference>
<dbReference type="STRING" id="6573.A0A210R259"/>
<dbReference type="Gene3D" id="2.130.10.130">
    <property type="entry name" value="Integrin alpha, N-terminal"/>
    <property type="match status" value="1"/>
</dbReference>
<dbReference type="InterPro" id="IPR048286">
    <property type="entry name" value="Integrin_alpha_Ig-like_3"/>
</dbReference>
<feature type="domain" description="Integrin alpha third immunoglobulin-like" evidence="16">
    <location>
        <begin position="817"/>
        <end position="999"/>
    </location>
</feature>
<reference evidence="17 18" key="1">
    <citation type="journal article" date="2017" name="Nat. Ecol. Evol.">
        <title>Scallop genome provides insights into evolution of bilaterian karyotype and development.</title>
        <authorList>
            <person name="Wang S."/>
            <person name="Zhang J."/>
            <person name="Jiao W."/>
            <person name="Li J."/>
            <person name="Xun X."/>
            <person name="Sun Y."/>
            <person name="Guo X."/>
            <person name="Huan P."/>
            <person name="Dong B."/>
            <person name="Zhang L."/>
            <person name="Hu X."/>
            <person name="Sun X."/>
            <person name="Wang J."/>
            <person name="Zhao C."/>
            <person name="Wang Y."/>
            <person name="Wang D."/>
            <person name="Huang X."/>
            <person name="Wang R."/>
            <person name="Lv J."/>
            <person name="Li Y."/>
            <person name="Zhang Z."/>
            <person name="Liu B."/>
            <person name="Lu W."/>
            <person name="Hui Y."/>
            <person name="Liang J."/>
            <person name="Zhou Z."/>
            <person name="Hou R."/>
            <person name="Li X."/>
            <person name="Liu Y."/>
            <person name="Li H."/>
            <person name="Ning X."/>
            <person name="Lin Y."/>
            <person name="Zhao L."/>
            <person name="Xing Q."/>
            <person name="Dou J."/>
            <person name="Li Y."/>
            <person name="Mao J."/>
            <person name="Guo H."/>
            <person name="Dou H."/>
            <person name="Li T."/>
            <person name="Mu C."/>
            <person name="Jiang W."/>
            <person name="Fu Q."/>
            <person name="Fu X."/>
            <person name="Miao Y."/>
            <person name="Liu J."/>
            <person name="Yu Q."/>
            <person name="Li R."/>
            <person name="Liao H."/>
            <person name="Li X."/>
            <person name="Kong Y."/>
            <person name="Jiang Z."/>
            <person name="Chourrout D."/>
            <person name="Li R."/>
            <person name="Bao Z."/>
        </authorList>
    </citation>
    <scope>NUCLEOTIDE SEQUENCE [LARGE SCALE GENOMIC DNA]</scope>
    <source>
        <strain evidence="17 18">PY_sf001</strain>
    </source>
</reference>
<dbReference type="InterPro" id="IPR013649">
    <property type="entry name" value="Integrin_alpha_Ig-like_1"/>
</dbReference>
<dbReference type="InterPro" id="IPR028994">
    <property type="entry name" value="Integrin_alpha_N"/>
</dbReference>
<evidence type="ECO:0000256" key="6">
    <source>
        <dbReference type="ARBA" id="ARBA00022889"/>
    </source>
</evidence>
<evidence type="ECO:0000256" key="12">
    <source>
        <dbReference type="PROSITE-ProRule" id="PRU00803"/>
    </source>
</evidence>
<dbReference type="AlphaFoldDB" id="A0A210R259"/>
<evidence type="ECO:0000256" key="7">
    <source>
        <dbReference type="ARBA" id="ARBA00022989"/>
    </source>
</evidence>
<keyword evidence="6 13" id="KW-0130">Cell adhesion</keyword>
<keyword evidence="11" id="KW-0325">Glycoprotein</keyword>
<dbReference type="InterPro" id="IPR013519">
    <property type="entry name" value="Int_alpha_beta-p"/>
</dbReference>
<dbReference type="Gene3D" id="2.60.40.1510">
    <property type="entry name" value="ntegrin, alpha v. Chain A, domain 3"/>
    <property type="match status" value="1"/>
</dbReference>